<gene>
    <name evidence="3" type="ORF">VE01_01983</name>
</gene>
<dbReference type="OrthoDB" id="3439313at2759"/>
<feature type="transmembrane region" description="Helical" evidence="2">
    <location>
        <begin position="27"/>
        <end position="48"/>
    </location>
</feature>
<keyword evidence="2" id="KW-0472">Membrane</keyword>
<evidence type="ECO:0000313" key="3">
    <source>
        <dbReference type="EMBL" id="OBT99724.1"/>
    </source>
</evidence>
<evidence type="ECO:0000256" key="1">
    <source>
        <dbReference type="SAM" id="MobiDB-lite"/>
    </source>
</evidence>
<organism evidence="3 4">
    <name type="scientific">Pseudogymnoascus verrucosus</name>
    <dbReference type="NCBI Taxonomy" id="342668"/>
    <lineage>
        <taxon>Eukaryota</taxon>
        <taxon>Fungi</taxon>
        <taxon>Dikarya</taxon>
        <taxon>Ascomycota</taxon>
        <taxon>Pezizomycotina</taxon>
        <taxon>Leotiomycetes</taxon>
        <taxon>Thelebolales</taxon>
        <taxon>Thelebolaceae</taxon>
        <taxon>Pseudogymnoascus</taxon>
    </lineage>
</organism>
<keyword evidence="2" id="KW-1133">Transmembrane helix</keyword>
<keyword evidence="2" id="KW-0812">Transmembrane</keyword>
<name>A0A1B8GV56_9PEZI</name>
<reference evidence="4" key="2">
    <citation type="journal article" date="2018" name="Nat. Commun.">
        <title>Extreme sensitivity to ultraviolet light in the fungal pathogen causing white-nose syndrome of bats.</title>
        <authorList>
            <person name="Palmer J.M."/>
            <person name="Drees K.P."/>
            <person name="Foster J.T."/>
            <person name="Lindner D.L."/>
        </authorList>
    </citation>
    <scope>NUCLEOTIDE SEQUENCE [LARGE SCALE GENOMIC DNA]</scope>
    <source>
        <strain evidence="4">UAMH 10579</strain>
    </source>
</reference>
<dbReference type="AlphaFoldDB" id="A0A1B8GV56"/>
<evidence type="ECO:0000313" key="4">
    <source>
        <dbReference type="Proteomes" id="UP000091956"/>
    </source>
</evidence>
<feature type="region of interest" description="Disordered" evidence="1">
    <location>
        <begin position="142"/>
        <end position="169"/>
    </location>
</feature>
<reference evidence="3 4" key="1">
    <citation type="submission" date="2016-03" db="EMBL/GenBank/DDBJ databases">
        <title>Comparative genomics of Pseudogymnoascus destructans, the fungus causing white-nose syndrome of bats.</title>
        <authorList>
            <person name="Palmer J.M."/>
            <person name="Drees K.P."/>
            <person name="Foster J.T."/>
            <person name="Lindner D.L."/>
        </authorList>
    </citation>
    <scope>NUCLEOTIDE SEQUENCE [LARGE SCALE GENOMIC DNA]</scope>
    <source>
        <strain evidence="3 4">UAMH 10579</strain>
    </source>
</reference>
<evidence type="ECO:0000256" key="2">
    <source>
        <dbReference type="SAM" id="Phobius"/>
    </source>
</evidence>
<dbReference type="GeneID" id="28835369"/>
<dbReference type="RefSeq" id="XP_018133457.1">
    <property type="nucleotide sequence ID" value="XM_018271498.2"/>
</dbReference>
<dbReference type="Proteomes" id="UP000091956">
    <property type="component" value="Unassembled WGS sequence"/>
</dbReference>
<keyword evidence="4" id="KW-1185">Reference proteome</keyword>
<sequence>MPKLQPPYRPDFDAETSLPAELIAASYLAFLTTILSLILLGCLLIFLLRLSVLFDRRLARDGFVGGVPREEKILRRCKERGRRVCRERGMWDVGVRGGPPVRDYEVESAEEKRKGKKLRFLPVPEVIPASPTGENVLVMGEKKKKGKGKGKERQRARSHSSHISTGHRTSEEWGTFSFASVAGVTAGRRASSMTWESGDWAWPPQRRASADWVTGEEEPMRFFGAGSWIGRVKNRGEMRGGSVSAIEGRVLGERDGAGAV</sequence>
<protein>
    <submittedName>
        <fullName evidence="3">Uncharacterized protein</fullName>
    </submittedName>
</protein>
<dbReference type="EMBL" id="KV460211">
    <property type="protein sequence ID" value="OBT99724.1"/>
    <property type="molecule type" value="Genomic_DNA"/>
</dbReference>
<proteinExistence type="predicted"/>
<accession>A0A1B8GV56</accession>